<dbReference type="Proteomes" id="UP000008909">
    <property type="component" value="Unassembled WGS sequence"/>
</dbReference>
<proteinExistence type="predicted"/>
<dbReference type="EMBL" id="DF143937">
    <property type="protein sequence ID" value="GAA54905.1"/>
    <property type="molecule type" value="Genomic_DNA"/>
</dbReference>
<sequence>MVGCTPTPAMQHDLPARDEIKTNLDTTVLRLPATSNLTSYQESCHAPGQHRARCHVFGDNGCLENGGGVLCAQKGERLEAVHAASNLRLMGHREENDCVRAPYLHIFEVNHNVVVFGDNTDHLQFSFLCPQSVDGVHPKVTVILNTATDDKNPAFDHACEGMELGQSDSIPALVNPSGDMAARHRKGVTAERLLLLVEVVQLNAINSVFIALAYASTDDSSKSEKESCNRISSRRLIETKKYVRFIKRFPGGPVIKPYVIDSEGKDPEYKTNGCIETADSNVRIKSRSSVKCLRVTINEKQTQTSDVVLDLEQPAYLLRMETCFVFTNTIQRQLRFSDTGKKRRHPTYRCHAPQDLNVWESKPIDTAELLYMKYTQIDGATNHKDHPEQGQINAVVQPGSRKMKYYYNCTYKLHIINWFSSHRNMKSYFNTTRFIYQHWKVSRQNDDTRKTSYAPNPFCLDVDIHLSPKHPYRIMGWFKTRTTSFRTIMDNTPMLNIDTSQPKFIRRSCRKGNKRDRRWTWCESTMNTLHLEALIQTGCGLIKFATDTD</sequence>
<gene>
    <name evidence="1" type="ORF">CLF_106068</name>
</gene>
<reference key="2">
    <citation type="submission" date="2011-10" db="EMBL/GenBank/DDBJ databases">
        <title>The genome and transcriptome sequence of Clonorchis sinensis provide insights into the carcinogenic liver fluke.</title>
        <authorList>
            <person name="Wang X."/>
            <person name="Huang Y."/>
            <person name="Chen W."/>
            <person name="Liu H."/>
            <person name="Guo L."/>
            <person name="Chen Y."/>
            <person name="Luo F."/>
            <person name="Zhou W."/>
            <person name="Sun J."/>
            <person name="Mao Q."/>
            <person name="Liang P."/>
            <person name="Zhou C."/>
            <person name="Tian Y."/>
            <person name="Men J."/>
            <person name="Lv X."/>
            <person name="Huang L."/>
            <person name="Zhou J."/>
            <person name="Hu Y."/>
            <person name="Li R."/>
            <person name="Zhang F."/>
            <person name="Lei H."/>
            <person name="Li X."/>
            <person name="Hu X."/>
            <person name="Liang C."/>
            <person name="Xu J."/>
            <person name="Wu Z."/>
            <person name="Yu X."/>
        </authorList>
    </citation>
    <scope>NUCLEOTIDE SEQUENCE</scope>
    <source>
        <strain>Henan</strain>
    </source>
</reference>
<evidence type="ECO:0000313" key="2">
    <source>
        <dbReference type="Proteomes" id="UP000008909"/>
    </source>
</evidence>
<name>G7YPM4_CLOSI</name>
<keyword evidence="2" id="KW-1185">Reference proteome</keyword>
<organism evidence="1 2">
    <name type="scientific">Clonorchis sinensis</name>
    <name type="common">Chinese liver fluke</name>
    <dbReference type="NCBI Taxonomy" id="79923"/>
    <lineage>
        <taxon>Eukaryota</taxon>
        <taxon>Metazoa</taxon>
        <taxon>Spiralia</taxon>
        <taxon>Lophotrochozoa</taxon>
        <taxon>Platyhelminthes</taxon>
        <taxon>Trematoda</taxon>
        <taxon>Digenea</taxon>
        <taxon>Opisthorchiida</taxon>
        <taxon>Opisthorchiata</taxon>
        <taxon>Opisthorchiidae</taxon>
        <taxon>Clonorchis</taxon>
    </lineage>
</organism>
<evidence type="ECO:0000313" key="1">
    <source>
        <dbReference type="EMBL" id="GAA54905.1"/>
    </source>
</evidence>
<protein>
    <submittedName>
        <fullName evidence="1">Uncharacterized protein</fullName>
    </submittedName>
</protein>
<accession>G7YPM4</accession>
<dbReference type="AlphaFoldDB" id="G7YPM4"/>
<reference evidence="1" key="1">
    <citation type="journal article" date="2011" name="Genome Biol.">
        <title>The draft genome of the carcinogenic human liver fluke Clonorchis sinensis.</title>
        <authorList>
            <person name="Wang X."/>
            <person name="Chen W."/>
            <person name="Huang Y."/>
            <person name="Sun J."/>
            <person name="Men J."/>
            <person name="Liu H."/>
            <person name="Luo F."/>
            <person name="Guo L."/>
            <person name="Lv X."/>
            <person name="Deng C."/>
            <person name="Zhou C."/>
            <person name="Fan Y."/>
            <person name="Li X."/>
            <person name="Huang L."/>
            <person name="Hu Y."/>
            <person name="Liang C."/>
            <person name="Hu X."/>
            <person name="Xu J."/>
            <person name="Yu X."/>
        </authorList>
    </citation>
    <scope>NUCLEOTIDE SEQUENCE [LARGE SCALE GENOMIC DNA]</scope>
    <source>
        <strain evidence="1">Henan</strain>
    </source>
</reference>